<keyword evidence="3" id="KW-1185">Reference proteome</keyword>
<dbReference type="EMBL" id="JADFFK010000001">
    <property type="protein sequence ID" value="MBE9635636.1"/>
    <property type="molecule type" value="Genomic_DNA"/>
</dbReference>
<dbReference type="Pfam" id="PF13403">
    <property type="entry name" value="Hint_2"/>
    <property type="match status" value="1"/>
</dbReference>
<feature type="domain" description="Hedgehog/Intein (Hint)" evidence="1">
    <location>
        <begin position="31"/>
        <end position="157"/>
    </location>
</feature>
<sequence length="169" mass="17928">MEPKTVRRDDGTLPARQIDTCRCGSLALNALVAGTLVLTLDGALPVEVLAPGDRMITRDSGVATLTCVQQGVRTLPLVAIRAGSLGTARPESDALFPAAQQILLRDWRASALFGAHQVLVPLERLLDGYFVRDAGRQPVRLFSLSFAAPHIFYGGGLELAAATPVSRPG</sequence>
<dbReference type="RefSeq" id="WP_194132950.1">
    <property type="nucleotide sequence ID" value="NZ_JADFFK010000001.1"/>
</dbReference>
<comment type="caution">
    <text evidence="2">The sequence shown here is derived from an EMBL/GenBank/DDBJ whole genome shotgun (WGS) entry which is preliminary data.</text>
</comment>
<dbReference type="InterPro" id="IPR028992">
    <property type="entry name" value="Hedgehog/Intein_dom"/>
</dbReference>
<proteinExistence type="predicted"/>
<evidence type="ECO:0000259" key="1">
    <source>
        <dbReference type="Pfam" id="PF13403"/>
    </source>
</evidence>
<gene>
    <name evidence="2" type="ORF">IQ782_02155</name>
</gene>
<dbReference type="Proteomes" id="UP000607796">
    <property type="component" value="Unassembled WGS sequence"/>
</dbReference>
<protein>
    <submittedName>
        <fullName evidence="2">Hint domain-containing protein</fullName>
    </submittedName>
</protein>
<evidence type="ECO:0000313" key="3">
    <source>
        <dbReference type="Proteomes" id="UP000607796"/>
    </source>
</evidence>
<reference evidence="2 3" key="1">
    <citation type="journal article" date="2021" name="Int. J. Syst. Evol. Microbiol.">
        <title>Salipiger mangrovisoli sp. nov., isolated from mangrove soil and the proposal for the reclassification of Paraphaeobacter pallidus as Salipiger pallidus comb. nov.</title>
        <authorList>
            <person name="Du J."/>
            <person name="Liu Y."/>
            <person name="Pei T."/>
            <person name="Deng M.R."/>
            <person name="Zhu H."/>
        </authorList>
    </citation>
    <scope>NUCLEOTIDE SEQUENCE [LARGE SCALE GENOMIC DNA]</scope>
    <source>
        <strain evidence="2 3">6D45A</strain>
    </source>
</reference>
<name>A0ABR9WWH9_9RHOB</name>
<accession>A0ABR9WWH9</accession>
<evidence type="ECO:0000313" key="2">
    <source>
        <dbReference type="EMBL" id="MBE9635636.1"/>
    </source>
</evidence>
<organism evidence="2 3">
    <name type="scientific">Salipiger mangrovisoli</name>
    <dbReference type="NCBI Taxonomy" id="2865933"/>
    <lineage>
        <taxon>Bacteria</taxon>
        <taxon>Pseudomonadati</taxon>
        <taxon>Pseudomonadota</taxon>
        <taxon>Alphaproteobacteria</taxon>
        <taxon>Rhodobacterales</taxon>
        <taxon>Roseobacteraceae</taxon>
        <taxon>Salipiger</taxon>
    </lineage>
</organism>